<dbReference type="GO" id="GO:0016757">
    <property type="term" value="F:glycosyltransferase activity"/>
    <property type="evidence" value="ECO:0007669"/>
    <property type="project" value="UniProtKB-KW"/>
</dbReference>
<dbReference type="Proteomes" id="UP000317369">
    <property type="component" value="Chromosome"/>
</dbReference>
<dbReference type="PANTHER" id="PTHR12526">
    <property type="entry name" value="GLYCOSYLTRANSFERASE"/>
    <property type="match status" value="1"/>
</dbReference>
<gene>
    <name evidence="3" type="primary">epsD</name>
    <name evidence="3" type="ORF">KS4_00220</name>
</gene>
<keyword evidence="4" id="KW-1185">Reference proteome</keyword>
<dbReference type="KEGG" id="pcor:KS4_00220"/>
<dbReference type="InterPro" id="IPR001296">
    <property type="entry name" value="Glyco_trans_1"/>
</dbReference>
<dbReference type="EC" id="2.4.-.-" evidence="3"/>
<protein>
    <submittedName>
        <fullName evidence="3">Glycosyltransferase EpsD</fullName>
        <ecNumber evidence="3">2.4.-.-</ecNumber>
    </submittedName>
</protein>
<dbReference type="AlphaFoldDB" id="A0A517YP42"/>
<dbReference type="PANTHER" id="PTHR12526:SF599">
    <property type="entry name" value="N-ACETYL-ALPHA-D-GLUCOSAMINYL L-MALATE SYNTHASE"/>
    <property type="match status" value="1"/>
</dbReference>
<evidence type="ECO:0000259" key="2">
    <source>
        <dbReference type="Pfam" id="PF13439"/>
    </source>
</evidence>
<evidence type="ECO:0000313" key="3">
    <source>
        <dbReference type="EMBL" id="QDU31994.1"/>
    </source>
</evidence>
<name>A0A517YP42_9BACT</name>
<organism evidence="3 4">
    <name type="scientific">Poriferisphaera corsica</name>
    <dbReference type="NCBI Taxonomy" id="2528020"/>
    <lineage>
        <taxon>Bacteria</taxon>
        <taxon>Pseudomonadati</taxon>
        <taxon>Planctomycetota</taxon>
        <taxon>Phycisphaerae</taxon>
        <taxon>Phycisphaerales</taxon>
        <taxon>Phycisphaeraceae</taxon>
        <taxon>Poriferisphaera</taxon>
    </lineage>
</organism>
<sequence>MRERKPRIGHVLHQLQFAGAEVLAAGLARELKHRWAFTFICLDGIGQLGEQLQSEGFEVIELGRKPGIDMRVAKKIRKLTLEHKIDLLHAHQYTPFFYASASRGLFRSTPPIIFTEHGRNYPDIASTKRLIANRFLLRKHDQVTAVGQFIRRALIENEGIRYKHIDVIYNGINPDQFAGSNRSEARNKLNLQPQDLVIMQVARFHPVKDHETSIRAFKQVLEQEPNAKLILIGDGELKPRMEQLAEELGIKHRIQFEGVREDVDQVLAAADVFTLSSLSEGISVTLLEACAANKPIAATDVGGNAEIVKHDTTGLLAPRQDHKQLANHILRLLQSEKLRSRMGQAGNEHLRQNFTQQAMHRAYEAVYDITLNPSE</sequence>
<dbReference type="Pfam" id="PF13439">
    <property type="entry name" value="Glyco_transf_4"/>
    <property type="match status" value="1"/>
</dbReference>
<feature type="domain" description="Glycosyl transferase family 1" evidence="1">
    <location>
        <begin position="182"/>
        <end position="348"/>
    </location>
</feature>
<dbReference type="InterPro" id="IPR028098">
    <property type="entry name" value="Glyco_trans_4-like_N"/>
</dbReference>
<proteinExistence type="predicted"/>
<evidence type="ECO:0000259" key="1">
    <source>
        <dbReference type="Pfam" id="PF00534"/>
    </source>
</evidence>
<dbReference type="OrthoDB" id="232381at2"/>
<reference evidence="3 4" key="1">
    <citation type="submission" date="2019-02" db="EMBL/GenBank/DDBJ databases">
        <title>Deep-cultivation of Planctomycetes and their phenomic and genomic characterization uncovers novel biology.</title>
        <authorList>
            <person name="Wiegand S."/>
            <person name="Jogler M."/>
            <person name="Boedeker C."/>
            <person name="Pinto D."/>
            <person name="Vollmers J."/>
            <person name="Rivas-Marin E."/>
            <person name="Kohn T."/>
            <person name="Peeters S.H."/>
            <person name="Heuer A."/>
            <person name="Rast P."/>
            <person name="Oberbeckmann S."/>
            <person name="Bunk B."/>
            <person name="Jeske O."/>
            <person name="Meyerdierks A."/>
            <person name="Storesund J.E."/>
            <person name="Kallscheuer N."/>
            <person name="Luecker S."/>
            <person name="Lage O.M."/>
            <person name="Pohl T."/>
            <person name="Merkel B.J."/>
            <person name="Hornburger P."/>
            <person name="Mueller R.-W."/>
            <person name="Bruemmer F."/>
            <person name="Labrenz M."/>
            <person name="Spormann A.M."/>
            <person name="Op den Camp H."/>
            <person name="Overmann J."/>
            <person name="Amann R."/>
            <person name="Jetten M.S.M."/>
            <person name="Mascher T."/>
            <person name="Medema M.H."/>
            <person name="Devos D.P."/>
            <person name="Kaster A.-K."/>
            <person name="Ovreas L."/>
            <person name="Rohde M."/>
            <person name="Galperin M.Y."/>
            <person name="Jogler C."/>
        </authorList>
    </citation>
    <scope>NUCLEOTIDE SEQUENCE [LARGE SCALE GENOMIC DNA]</scope>
    <source>
        <strain evidence="3 4">KS4</strain>
    </source>
</reference>
<evidence type="ECO:0000313" key="4">
    <source>
        <dbReference type="Proteomes" id="UP000317369"/>
    </source>
</evidence>
<dbReference type="EMBL" id="CP036425">
    <property type="protein sequence ID" value="QDU31994.1"/>
    <property type="molecule type" value="Genomic_DNA"/>
</dbReference>
<dbReference type="SUPFAM" id="SSF53756">
    <property type="entry name" value="UDP-Glycosyltransferase/glycogen phosphorylase"/>
    <property type="match status" value="1"/>
</dbReference>
<dbReference type="Pfam" id="PF00534">
    <property type="entry name" value="Glycos_transf_1"/>
    <property type="match status" value="1"/>
</dbReference>
<keyword evidence="3" id="KW-0808">Transferase</keyword>
<dbReference type="Gene3D" id="3.40.50.2000">
    <property type="entry name" value="Glycogen Phosphorylase B"/>
    <property type="match status" value="2"/>
</dbReference>
<accession>A0A517YP42</accession>
<feature type="domain" description="Glycosyltransferase subfamily 4-like N-terminal" evidence="2">
    <location>
        <begin position="19"/>
        <end position="176"/>
    </location>
</feature>
<keyword evidence="3" id="KW-0328">Glycosyltransferase</keyword>